<reference evidence="1" key="1">
    <citation type="submission" date="2018-11" db="EMBL/GenBank/DDBJ databases">
        <authorList>
            <consortium name="Genoscope - CEA"/>
            <person name="William W."/>
        </authorList>
    </citation>
    <scope>NUCLEOTIDE SEQUENCE [LARGE SCALE GENOMIC DNA]</scope>
    <source>
        <strain evidence="1">T9AD</strain>
    </source>
</reference>
<dbReference type="AlphaFoldDB" id="A0A653BC15"/>
<name>A0A653BC15_ECTOL</name>
<sequence>MVMVRTCFGFGAAMLIHHVFVIHAVMLHVCVIHGAMIHLLASRLILRLICMLATGGLGRSRLGSMLFVLAVPLTCQRNRCVQGSQ</sequence>
<gene>
    <name evidence="1" type="ORF">POT9AD_5166</name>
</gene>
<accession>A0A653BC15</accession>
<evidence type="ECO:0000313" key="1">
    <source>
        <dbReference type="EMBL" id="VDN66141.1"/>
    </source>
</evidence>
<proteinExistence type="predicted"/>
<dbReference type="EMBL" id="LR130779">
    <property type="protein sequence ID" value="VDN66141.1"/>
    <property type="molecule type" value="Genomic_DNA"/>
</dbReference>
<organism evidence="1">
    <name type="scientific">Ectopseudomonas oleovorans</name>
    <name type="common">Pseudomonas oleovorans</name>
    <dbReference type="NCBI Taxonomy" id="301"/>
    <lineage>
        <taxon>Bacteria</taxon>
        <taxon>Pseudomonadati</taxon>
        <taxon>Pseudomonadota</taxon>
        <taxon>Gammaproteobacteria</taxon>
        <taxon>Pseudomonadales</taxon>
        <taxon>Pseudomonadaceae</taxon>
        <taxon>Ectopseudomonas</taxon>
    </lineage>
</organism>
<protein>
    <submittedName>
        <fullName evidence="1">Uncharacterized protein</fullName>
    </submittedName>
</protein>